<evidence type="ECO:0008006" key="4">
    <source>
        <dbReference type="Google" id="ProtNLM"/>
    </source>
</evidence>
<dbReference type="EMBL" id="FXTJ01000017">
    <property type="protein sequence ID" value="SMO99506.1"/>
    <property type="molecule type" value="Genomic_DNA"/>
</dbReference>
<accession>A0A521FTQ1</accession>
<organism evidence="2 3">
    <name type="scientific">Geodermatophilus aquaeductus</name>
    <dbReference type="NCBI Taxonomy" id="1564161"/>
    <lineage>
        <taxon>Bacteria</taxon>
        <taxon>Bacillati</taxon>
        <taxon>Actinomycetota</taxon>
        <taxon>Actinomycetes</taxon>
        <taxon>Geodermatophilales</taxon>
        <taxon>Geodermatophilaceae</taxon>
        <taxon>Geodermatophilus</taxon>
    </lineage>
</organism>
<proteinExistence type="predicted"/>
<protein>
    <recommendedName>
        <fullName evidence="4">STAS domain-containing protein</fullName>
    </recommendedName>
</protein>
<name>A0A521FTQ1_9ACTN</name>
<dbReference type="AlphaFoldDB" id="A0A521FTQ1"/>
<evidence type="ECO:0000313" key="2">
    <source>
        <dbReference type="EMBL" id="SMO99506.1"/>
    </source>
</evidence>
<evidence type="ECO:0000256" key="1">
    <source>
        <dbReference type="SAM" id="MobiDB-lite"/>
    </source>
</evidence>
<keyword evidence="3" id="KW-1185">Reference proteome</keyword>
<sequence length="110" mass="11687">MAPHARRLRPFPGSITIEHEAGGRRVLCLSGDVDSTAVAEYESRQRGLPVVADVIDAGTVSFLASAGLAVMVRSAGPVGAVDGLAGLREHRAGEMRRRTTRIGQRRPADE</sequence>
<evidence type="ECO:0000313" key="3">
    <source>
        <dbReference type="Proteomes" id="UP000317484"/>
    </source>
</evidence>
<feature type="region of interest" description="Disordered" evidence="1">
    <location>
        <begin position="91"/>
        <end position="110"/>
    </location>
</feature>
<gene>
    <name evidence="2" type="ORF">SAMN06273567_11716</name>
</gene>
<dbReference type="Proteomes" id="UP000317484">
    <property type="component" value="Unassembled WGS sequence"/>
</dbReference>
<dbReference type="RefSeq" id="WP_142461057.1">
    <property type="nucleotide sequence ID" value="NZ_FXTJ01000017.1"/>
</dbReference>
<reference evidence="2 3" key="1">
    <citation type="submission" date="2017-05" db="EMBL/GenBank/DDBJ databases">
        <authorList>
            <person name="Varghese N."/>
            <person name="Submissions S."/>
        </authorList>
    </citation>
    <scope>NUCLEOTIDE SEQUENCE [LARGE SCALE GENOMIC DNA]</scope>
    <source>
        <strain evidence="2 3">DSM 46834</strain>
    </source>
</reference>